<dbReference type="InterPro" id="IPR013321">
    <property type="entry name" value="Arc_rbn_hlx_hlx"/>
</dbReference>
<name>A0ABV5JG31_9RHOB</name>
<reference evidence="3 4" key="1">
    <citation type="submission" date="2024-09" db="EMBL/GenBank/DDBJ databases">
        <authorList>
            <person name="Sun Q."/>
            <person name="Mori K."/>
        </authorList>
    </citation>
    <scope>NUCLEOTIDE SEQUENCE [LARGE SCALE GENOMIC DNA]</scope>
    <source>
        <strain evidence="3 4">CECT 8726</strain>
    </source>
</reference>
<evidence type="ECO:0000256" key="1">
    <source>
        <dbReference type="SAM" id="MobiDB-lite"/>
    </source>
</evidence>
<feature type="domain" description="Arc-like DNA binding" evidence="2">
    <location>
        <begin position="12"/>
        <end position="48"/>
    </location>
</feature>
<dbReference type="Proteomes" id="UP001589683">
    <property type="component" value="Unassembled WGS sequence"/>
</dbReference>
<dbReference type="InterPro" id="IPR005569">
    <property type="entry name" value="Arc_DNA-bd_dom"/>
</dbReference>
<dbReference type="InterPro" id="IPR010985">
    <property type="entry name" value="Ribbon_hlx_hlx"/>
</dbReference>
<evidence type="ECO:0000313" key="3">
    <source>
        <dbReference type="EMBL" id="MFB9232427.1"/>
    </source>
</evidence>
<comment type="caution">
    <text evidence="3">The sequence shown here is derived from an EMBL/GenBank/DDBJ whole genome shotgun (WGS) entry which is preliminary data.</text>
</comment>
<dbReference type="GO" id="GO:0003677">
    <property type="term" value="F:DNA binding"/>
    <property type="evidence" value="ECO:0007669"/>
    <property type="project" value="UniProtKB-KW"/>
</dbReference>
<gene>
    <name evidence="3" type="ORF">ACFFUT_11590</name>
</gene>
<dbReference type="EMBL" id="JBHMEA010000039">
    <property type="protein sequence ID" value="MFB9232427.1"/>
    <property type="molecule type" value="Genomic_DNA"/>
</dbReference>
<accession>A0ABV5JG31</accession>
<organism evidence="3 4">
    <name type="scientific">Pseudohalocynthiibacter aestuariivivens</name>
    <dbReference type="NCBI Taxonomy" id="1591409"/>
    <lineage>
        <taxon>Bacteria</taxon>
        <taxon>Pseudomonadati</taxon>
        <taxon>Pseudomonadota</taxon>
        <taxon>Alphaproteobacteria</taxon>
        <taxon>Rhodobacterales</taxon>
        <taxon>Paracoccaceae</taxon>
        <taxon>Pseudohalocynthiibacter</taxon>
    </lineage>
</organism>
<dbReference type="Gene3D" id="1.10.1220.10">
    <property type="entry name" value="Met repressor-like"/>
    <property type="match status" value="1"/>
</dbReference>
<keyword evidence="4" id="KW-1185">Reference proteome</keyword>
<dbReference type="Pfam" id="PF03869">
    <property type="entry name" value="Arc"/>
    <property type="match status" value="1"/>
</dbReference>
<evidence type="ECO:0000259" key="2">
    <source>
        <dbReference type="Pfam" id="PF03869"/>
    </source>
</evidence>
<evidence type="ECO:0000313" key="4">
    <source>
        <dbReference type="Proteomes" id="UP001589683"/>
    </source>
</evidence>
<feature type="region of interest" description="Disordered" evidence="1">
    <location>
        <begin position="99"/>
        <end position="118"/>
    </location>
</feature>
<protein>
    <submittedName>
        <fullName evidence="3">Arc family DNA-binding protein</fullName>
    </submittedName>
</protein>
<dbReference type="SUPFAM" id="SSF47598">
    <property type="entry name" value="Ribbon-helix-helix"/>
    <property type="match status" value="1"/>
</dbReference>
<keyword evidence="3" id="KW-0238">DNA-binding</keyword>
<dbReference type="RefSeq" id="WP_213887938.1">
    <property type="nucleotide sequence ID" value="NZ_JAGFNU010000002.1"/>
</dbReference>
<sequence length="138" mass="15441">MKNDSNVPPRTPPYGLRIPPDLKARIKSAAQDSGRSMNAEIVHTLETAYPAPVNFELQERFFQQVLDNARALYKESNIAGLDAFKHRLVQIISEVSEAEEDMGVPLETESPPVRERAGGLARAMLQRETVSRELKNGR</sequence>
<proteinExistence type="predicted"/>